<feature type="transmembrane region" description="Helical" evidence="1">
    <location>
        <begin position="164"/>
        <end position="186"/>
    </location>
</feature>
<reference evidence="2" key="1">
    <citation type="submission" date="2018-07" db="EMBL/GenBank/DDBJ databases">
        <authorList>
            <person name="Quirk P.G."/>
            <person name="Krulwich T.A."/>
        </authorList>
    </citation>
    <scope>NUCLEOTIDE SEQUENCE</scope>
</reference>
<feature type="transmembrane region" description="Helical" evidence="1">
    <location>
        <begin position="293"/>
        <end position="311"/>
    </location>
</feature>
<evidence type="ECO:0000313" key="2">
    <source>
        <dbReference type="EMBL" id="AYC65720.1"/>
    </source>
</evidence>
<keyword evidence="2" id="KW-0150">Chloroplast</keyword>
<dbReference type="AlphaFoldDB" id="A0A386B1Z2"/>
<dbReference type="EMBL" id="MH591113">
    <property type="protein sequence ID" value="AYC65720.1"/>
    <property type="molecule type" value="Genomic_DNA"/>
</dbReference>
<reference evidence="2" key="2">
    <citation type="journal article" date="2019" name="Mol. Phylogenet. Evol.">
        <title>Reassessment of the classification of bryopsidales (chlorophyta) based on chloroplast phylogenomic analyses.</title>
        <authorList>
            <person name="Cremen M.C."/>
            <person name="Leliaert F."/>
            <person name="West J."/>
            <person name="Lam D.W."/>
            <person name="Shimada S."/>
            <person name="Lopez-Bautista J.M."/>
            <person name="Verbruggen H."/>
        </authorList>
    </citation>
    <scope>NUCLEOTIDE SEQUENCE</scope>
</reference>
<name>A0A386B1Z2_9CHLO</name>
<organism evidence="2">
    <name type="scientific">Udotea sp. TZ0819</name>
    <dbReference type="NCBI Taxonomy" id="2364085"/>
    <lineage>
        <taxon>Eukaryota</taxon>
        <taxon>Viridiplantae</taxon>
        <taxon>Chlorophyta</taxon>
        <taxon>core chlorophytes</taxon>
        <taxon>Ulvophyceae</taxon>
        <taxon>TCBD clade</taxon>
        <taxon>Bryopsidales</taxon>
        <taxon>Halimedineae</taxon>
        <taxon>Halimedaceae</taxon>
        <taxon>Udoteae</taxon>
        <taxon>Udotea</taxon>
    </lineage>
</organism>
<protein>
    <recommendedName>
        <fullName evidence="3">Ycf1</fullName>
    </recommendedName>
</protein>
<keyword evidence="2" id="KW-0934">Plastid</keyword>
<keyword evidence="1" id="KW-1133">Transmembrane helix</keyword>
<feature type="transmembrane region" description="Helical" evidence="1">
    <location>
        <begin position="207"/>
        <end position="226"/>
    </location>
</feature>
<feature type="transmembrane region" description="Helical" evidence="1">
    <location>
        <begin position="46"/>
        <end position="65"/>
    </location>
</feature>
<geneLocation type="chloroplast" evidence="2"/>
<feature type="transmembrane region" description="Helical" evidence="1">
    <location>
        <begin position="137"/>
        <end position="158"/>
    </location>
</feature>
<feature type="transmembrane region" description="Helical" evidence="1">
    <location>
        <begin position="103"/>
        <end position="125"/>
    </location>
</feature>
<proteinExistence type="predicted"/>
<gene>
    <name evidence="2" type="primary">ycf1</name>
</gene>
<sequence length="868" mass="101960">MSTIPLVETVKNTVEFLNEIYKIQTSIAEFQWLIFFKFLLNTFKDWIIYILTFQWIFDFVKYPIYAASWSESMLSDLFHNFFHDLPSENFGFVPFENEDSLSFFSGFLNCFFLYLPFSPVQLIWLRRVIIDGKWTGRAASVGLICGNVSFLGFCLFGFRDFINVWFGFIEHLSYFFGVGLIFVIIFEMAHNPVKILNKYQKTELFKIAIANFLLVWTDQPGLYQFIGNLSVSGITPLDFSNKTIIFYFLGIIVGSVCWVFLIGYAVFRFGLFFPRLTGYKITYSSWVRGLNQFCLIGSITLTLTNLPFYGFDYLLASPLGFTSQDSIWEAIPSLPKLSSKTPDTSKGRLGEKSSYSSFDTDLSLFDRGRYGGGPPVEIHIESLNYKEEYAWRSRSDRTSSGSSKEGGLLNKYLNDQFGSMEEALRKQRQEKRKEEQLKRFNRLQKKKKSLDFYIEDEPNLYEFETSFIASNESLIIRFIEDYTAEANKDDQEIPDLSDEKMIHFSAFSEIAKFGFDVFSIFEIPEADPVDEELFLDLKQKYSDNFVYKFLVHFDISNFMKRQPYKLSSKDEVELFKKRIALGEYYDTLRSYAKLPSVFKFLFCGPKSYSNRIYNQQFQGTLKIVERLFSIHLEKEKNIRILPDMEPKREKNYFLKDRSVLKFDQPLYKKDLKNPLIHEQLMEYLPSLLNEVDSVPFLQEEQPLPFFLGWDNEKQKFLVTNRFLTHQTILSNITLPRDELQKFFLQLLNKNKTKSDIDFTFTTWPVSEQALQTNFFFNRLFRTRDDLDLTVLEGEDLFKYAEPEMEEDHIIYDTLPSIVERVDLKNPDKIHTSLTPIRGGFVWPGNLPLKFQIREEFIKPLLKELGFFK</sequence>
<keyword evidence="1" id="KW-0472">Membrane</keyword>
<evidence type="ECO:0008006" key="3">
    <source>
        <dbReference type="Google" id="ProtNLM"/>
    </source>
</evidence>
<feature type="transmembrane region" description="Helical" evidence="1">
    <location>
        <begin position="246"/>
        <end position="273"/>
    </location>
</feature>
<accession>A0A386B1Z2</accession>
<keyword evidence="1" id="KW-0812">Transmembrane</keyword>
<evidence type="ECO:0000256" key="1">
    <source>
        <dbReference type="SAM" id="Phobius"/>
    </source>
</evidence>